<proteinExistence type="inferred from homology"/>
<reference evidence="14" key="1">
    <citation type="submission" date="2023-05" db="EMBL/GenBank/DDBJ databases">
        <title>Comparative genomics of Bacillaceae isolates and their secondary metabolite potential.</title>
        <authorList>
            <person name="Song L."/>
            <person name="Nielsen L.J."/>
            <person name="Mohite O."/>
            <person name="Xu X."/>
            <person name="Weber T."/>
            <person name="Kovacs A.T."/>
        </authorList>
    </citation>
    <scope>NUCLEOTIDE SEQUENCE</scope>
    <source>
        <strain evidence="14">B2_4</strain>
    </source>
</reference>
<dbReference type="InterPro" id="IPR036038">
    <property type="entry name" value="Aminotransferase-like"/>
</dbReference>
<dbReference type="InterPro" id="IPR005785">
    <property type="entry name" value="B_amino_transI"/>
</dbReference>
<dbReference type="CDD" id="cd00449">
    <property type="entry name" value="PLPDE_IV"/>
    <property type="match status" value="1"/>
</dbReference>
<dbReference type="SUPFAM" id="SSF56752">
    <property type="entry name" value="D-aminoacid aminotransferase-like PLP-dependent enzymes"/>
    <property type="match status" value="1"/>
</dbReference>
<dbReference type="InterPro" id="IPR050571">
    <property type="entry name" value="Class-IV_PLP-Dep_Aminotrnsfr"/>
</dbReference>
<evidence type="ECO:0000256" key="6">
    <source>
        <dbReference type="ARBA" id="ARBA00011738"/>
    </source>
</evidence>
<protein>
    <recommendedName>
        <fullName evidence="13">Branched-chain-amino-acid aminotransferase</fullName>
        <shortName evidence="13">BCAT</shortName>
        <ecNumber evidence="13">2.6.1.42</ecNumber>
    </recommendedName>
</protein>
<comment type="pathway">
    <text evidence="2 13">Amino-acid biosynthesis; L-isoleucine biosynthesis; L-isoleucine from 2-oxobutanoate: step 4/4.</text>
</comment>
<dbReference type="NCBIfam" id="TIGR01122">
    <property type="entry name" value="ilvE_I"/>
    <property type="match status" value="1"/>
</dbReference>
<dbReference type="AlphaFoldDB" id="A0AA95IDU6"/>
<dbReference type="Gene3D" id="3.20.10.10">
    <property type="entry name" value="D-amino Acid Aminotransferase, subunit A, domain 2"/>
    <property type="match status" value="1"/>
</dbReference>
<comment type="pathway">
    <text evidence="3 13">Amino-acid biosynthesis; L-valine biosynthesis; L-valine from pyruvate: step 4/4.</text>
</comment>
<comment type="pathway">
    <text evidence="4 13">Amino-acid biosynthesis; L-leucine biosynthesis; L-leucine from 3-methyl-2-oxobutanoate: step 4/4.</text>
</comment>
<evidence type="ECO:0000256" key="4">
    <source>
        <dbReference type="ARBA" id="ARBA00005072"/>
    </source>
</evidence>
<comment type="function">
    <text evidence="13">Acts on leucine, isoleucine and valine.</text>
</comment>
<dbReference type="KEGG" id="pwn:QNH46_08365"/>
<dbReference type="GO" id="GO:0004084">
    <property type="term" value="F:branched-chain-amino-acid transaminase activity"/>
    <property type="evidence" value="ECO:0007669"/>
    <property type="project" value="UniProtKB-EC"/>
</dbReference>
<evidence type="ECO:0000256" key="11">
    <source>
        <dbReference type="ARBA" id="ARBA00048798"/>
    </source>
</evidence>
<keyword evidence="7 13" id="KW-0032">Aminotransferase</keyword>
<dbReference type="InterPro" id="IPR043132">
    <property type="entry name" value="BCAT-like_C"/>
</dbReference>
<keyword evidence="8 13" id="KW-0808">Transferase</keyword>
<evidence type="ECO:0000256" key="2">
    <source>
        <dbReference type="ARBA" id="ARBA00004824"/>
    </source>
</evidence>
<dbReference type="PANTHER" id="PTHR42743">
    <property type="entry name" value="AMINO-ACID AMINOTRANSFERASE"/>
    <property type="match status" value="1"/>
</dbReference>
<evidence type="ECO:0000313" key="15">
    <source>
        <dbReference type="Proteomes" id="UP001177943"/>
    </source>
</evidence>
<dbReference type="GO" id="GO:0008652">
    <property type="term" value="P:amino acid biosynthetic process"/>
    <property type="evidence" value="ECO:0007669"/>
    <property type="project" value="UniProtKB-KW"/>
</dbReference>
<comment type="catalytic activity">
    <reaction evidence="11 13">
        <text>L-isoleucine + 2-oxoglutarate = (S)-3-methyl-2-oxopentanoate + L-glutamate</text>
        <dbReference type="Rhea" id="RHEA:24801"/>
        <dbReference type="ChEBI" id="CHEBI:16810"/>
        <dbReference type="ChEBI" id="CHEBI:29985"/>
        <dbReference type="ChEBI" id="CHEBI:35146"/>
        <dbReference type="ChEBI" id="CHEBI:58045"/>
        <dbReference type="EC" id="2.6.1.42"/>
    </reaction>
</comment>
<dbReference type="GO" id="GO:0009082">
    <property type="term" value="P:branched-chain amino acid biosynthetic process"/>
    <property type="evidence" value="ECO:0007669"/>
    <property type="project" value="UniProtKB-KW"/>
</dbReference>
<dbReference type="InterPro" id="IPR001544">
    <property type="entry name" value="Aminotrans_IV"/>
</dbReference>
<keyword evidence="13" id="KW-0100">Branched-chain amino acid biosynthesis</keyword>
<comment type="similarity">
    <text evidence="5 13">Belongs to the class-IV pyridoxal-phosphate-dependent aminotransferase family.</text>
</comment>
<accession>A0AA95IDU6</accession>
<evidence type="ECO:0000256" key="7">
    <source>
        <dbReference type="ARBA" id="ARBA00022576"/>
    </source>
</evidence>
<comment type="catalytic activity">
    <reaction evidence="10 13">
        <text>L-valine + 2-oxoglutarate = 3-methyl-2-oxobutanoate + L-glutamate</text>
        <dbReference type="Rhea" id="RHEA:24813"/>
        <dbReference type="ChEBI" id="CHEBI:11851"/>
        <dbReference type="ChEBI" id="CHEBI:16810"/>
        <dbReference type="ChEBI" id="CHEBI:29985"/>
        <dbReference type="ChEBI" id="CHEBI:57762"/>
        <dbReference type="EC" id="2.6.1.42"/>
    </reaction>
</comment>
<name>A0AA95IDU6_9BACL</name>
<evidence type="ECO:0000313" key="14">
    <source>
        <dbReference type="EMBL" id="WHX50643.1"/>
    </source>
</evidence>
<dbReference type="EMBL" id="CP126084">
    <property type="protein sequence ID" value="WHX50643.1"/>
    <property type="molecule type" value="Genomic_DNA"/>
</dbReference>
<organism evidence="14 15">
    <name type="scientific">Paenibacillus woosongensis</name>
    <dbReference type="NCBI Taxonomy" id="307580"/>
    <lineage>
        <taxon>Bacteria</taxon>
        <taxon>Bacillati</taxon>
        <taxon>Bacillota</taxon>
        <taxon>Bacilli</taxon>
        <taxon>Bacillales</taxon>
        <taxon>Paenibacillaceae</taxon>
        <taxon>Paenibacillus</taxon>
    </lineage>
</organism>
<evidence type="ECO:0000256" key="9">
    <source>
        <dbReference type="ARBA" id="ARBA00022898"/>
    </source>
</evidence>
<evidence type="ECO:0000256" key="5">
    <source>
        <dbReference type="ARBA" id="ARBA00009320"/>
    </source>
</evidence>
<dbReference type="EC" id="2.6.1.42" evidence="13"/>
<keyword evidence="13" id="KW-0028">Amino-acid biosynthesis</keyword>
<evidence type="ECO:0000256" key="10">
    <source>
        <dbReference type="ARBA" id="ARBA00048212"/>
    </source>
</evidence>
<comment type="catalytic activity">
    <reaction evidence="12 13">
        <text>L-leucine + 2-oxoglutarate = 4-methyl-2-oxopentanoate + L-glutamate</text>
        <dbReference type="Rhea" id="RHEA:18321"/>
        <dbReference type="ChEBI" id="CHEBI:16810"/>
        <dbReference type="ChEBI" id="CHEBI:17865"/>
        <dbReference type="ChEBI" id="CHEBI:29985"/>
        <dbReference type="ChEBI" id="CHEBI:57427"/>
        <dbReference type="EC" id="2.6.1.42"/>
    </reaction>
</comment>
<keyword evidence="9 13" id="KW-0663">Pyridoxal phosphate</keyword>
<comment type="cofactor">
    <cofactor evidence="1 13">
        <name>pyridoxal 5'-phosphate</name>
        <dbReference type="ChEBI" id="CHEBI:597326"/>
    </cofactor>
</comment>
<evidence type="ECO:0000256" key="12">
    <source>
        <dbReference type="ARBA" id="ARBA00049229"/>
    </source>
</evidence>
<dbReference type="Pfam" id="PF01063">
    <property type="entry name" value="Aminotran_4"/>
    <property type="match status" value="1"/>
</dbReference>
<evidence type="ECO:0000256" key="8">
    <source>
        <dbReference type="ARBA" id="ARBA00022679"/>
    </source>
</evidence>
<gene>
    <name evidence="13 14" type="primary">ilvE</name>
    <name evidence="14" type="ORF">QNH46_08365</name>
</gene>
<dbReference type="Proteomes" id="UP001177943">
    <property type="component" value="Chromosome"/>
</dbReference>
<dbReference type="RefSeq" id="WP_283927690.1">
    <property type="nucleotide sequence ID" value="NZ_CP126084.1"/>
</dbReference>
<dbReference type="PANTHER" id="PTHR42743:SF4">
    <property type="entry name" value="BRANCHED-CHAIN-AMINO-ACID AMINOTRANSFERASE-RELATED"/>
    <property type="match status" value="1"/>
</dbReference>
<evidence type="ECO:0000256" key="3">
    <source>
        <dbReference type="ARBA" id="ARBA00004931"/>
    </source>
</evidence>
<evidence type="ECO:0000256" key="13">
    <source>
        <dbReference type="RuleBase" id="RU364094"/>
    </source>
</evidence>
<dbReference type="Gene3D" id="3.30.470.10">
    <property type="match status" value="1"/>
</dbReference>
<dbReference type="InterPro" id="IPR043131">
    <property type="entry name" value="BCAT-like_N"/>
</dbReference>
<sequence length="316" mass="35323">MKECFIQLNDRAVPYEEATIHVGSAAMKYGASVFEGIRGYWDADRHRMHLFSLSEHVDRLLDSMKIMGMEHSWNKKRVIGNIRNIILVNQLQEDCYVRVAASVEADGSLEARGPVLLSVAAFPQQRKPHSDRGIHISVSSWQRISDQMMPPRIKCIANYQNGRLAMLQAKSDGYDNTLLLNQHGKIAEAPTAAFFIVKNGRLITPSVTSGILESITRRHILSWAKEMGLTAEERELDRTECYLADEAFLCGTGAEILPVISVDRYKLGGGSIGPVTALLMNKYFNTAYAKEEGLEPNLEDIVTYPKEEIENAALPI</sequence>
<comment type="subunit">
    <text evidence="6">Homodimer.</text>
</comment>
<dbReference type="FunFam" id="3.20.10.10:FF:000002">
    <property type="entry name" value="D-alanine aminotransferase"/>
    <property type="match status" value="1"/>
</dbReference>
<evidence type="ECO:0000256" key="1">
    <source>
        <dbReference type="ARBA" id="ARBA00001933"/>
    </source>
</evidence>